<name>A0A378U3F2_MYROD</name>
<dbReference type="EMBL" id="UGQL01000002">
    <property type="protein sequence ID" value="STZ69657.1"/>
    <property type="molecule type" value="Genomic_DNA"/>
</dbReference>
<keyword evidence="2" id="KW-1185">Reference proteome</keyword>
<evidence type="ECO:0000313" key="1">
    <source>
        <dbReference type="EMBL" id="STZ69657.1"/>
    </source>
</evidence>
<proteinExistence type="predicted"/>
<sequence length="160" mass="19097">MFLLMGCSASYYKKLPVVWKERILRTDDLTKLDRNYIYPVTGDKLKAELFKYEKSMVVIFVNKCTSNYCVPLKVYEDYAVRNNYKLFLIMQDLNHLDDSYNQFFYSPLLVIDEEYYKGAWNTNKHFEEDLLGNLRQKEYKGSIYLFEKGTLSNILRTLPN</sequence>
<evidence type="ECO:0000313" key="2">
    <source>
        <dbReference type="Proteomes" id="UP000255024"/>
    </source>
</evidence>
<gene>
    <name evidence="1" type="ORF">NCTC11179_03171</name>
</gene>
<dbReference type="AlphaFoldDB" id="A0A378U3F2"/>
<organism evidence="1 2">
    <name type="scientific">Myroides odoratus</name>
    <name type="common">Flavobacterium odoratum</name>
    <dbReference type="NCBI Taxonomy" id="256"/>
    <lineage>
        <taxon>Bacteria</taxon>
        <taxon>Pseudomonadati</taxon>
        <taxon>Bacteroidota</taxon>
        <taxon>Flavobacteriia</taxon>
        <taxon>Flavobacteriales</taxon>
        <taxon>Flavobacteriaceae</taxon>
        <taxon>Myroides</taxon>
    </lineage>
</organism>
<protein>
    <recommendedName>
        <fullName evidence="3">Thioredoxin domain-containing protein</fullName>
    </recommendedName>
</protein>
<evidence type="ECO:0008006" key="3">
    <source>
        <dbReference type="Google" id="ProtNLM"/>
    </source>
</evidence>
<accession>A0A378U3F2</accession>
<reference evidence="1 2" key="1">
    <citation type="submission" date="2018-06" db="EMBL/GenBank/DDBJ databases">
        <authorList>
            <consortium name="Pathogen Informatics"/>
            <person name="Doyle S."/>
        </authorList>
    </citation>
    <scope>NUCLEOTIDE SEQUENCE [LARGE SCALE GENOMIC DNA]</scope>
    <source>
        <strain evidence="1 2">NCTC11179</strain>
    </source>
</reference>
<dbReference type="Proteomes" id="UP000255024">
    <property type="component" value="Unassembled WGS sequence"/>
</dbReference>